<evidence type="ECO:0000313" key="1">
    <source>
        <dbReference type="EMBL" id="KAI5079997.1"/>
    </source>
</evidence>
<gene>
    <name evidence="1" type="ORF">GOP47_0005476</name>
</gene>
<sequence>MLGWHLHWTTLQPQQEEFRTGLGMACNDTTKETQLENSMAEVGFFNHAYLDHNYYSIEEWRSIDEYPSYGGTPTRGVGPIMLGMNPAGADVGEPPHKSFSMMMKGLGLPGTHKASGHLSDADELQAPICMT</sequence>
<dbReference type="OrthoDB" id="1982290at2759"/>
<keyword evidence="2" id="KW-1185">Reference proteome</keyword>
<accession>A0A9D4V5W3</accession>
<name>A0A9D4V5W3_ADICA</name>
<proteinExistence type="predicted"/>
<dbReference type="EMBL" id="JABFUD020000005">
    <property type="protein sequence ID" value="KAI5079997.1"/>
    <property type="molecule type" value="Genomic_DNA"/>
</dbReference>
<dbReference type="AlphaFoldDB" id="A0A9D4V5W3"/>
<protein>
    <submittedName>
        <fullName evidence="1">Uncharacterized protein</fullName>
    </submittedName>
</protein>
<evidence type="ECO:0000313" key="2">
    <source>
        <dbReference type="Proteomes" id="UP000886520"/>
    </source>
</evidence>
<dbReference type="Proteomes" id="UP000886520">
    <property type="component" value="Chromosome 5"/>
</dbReference>
<reference evidence="1 2" key="1">
    <citation type="submission" date="2021-01" db="EMBL/GenBank/DDBJ databases">
        <title>Adiantum capillus-veneris genome.</title>
        <authorList>
            <person name="Fang Y."/>
            <person name="Liao Q."/>
        </authorList>
    </citation>
    <scope>NUCLEOTIDE SEQUENCE [LARGE SCALE GENOMIC DNA]</scope>
    <source>
        <strain evidence="1">H3</strain>
        <tissue evidence="1">Leaf</tissue>
    </source>
</reference>
<organism evidence="1 2">
    <name type="scientific">Adiantum capillus-veneris</name>
    <name type="common">Maidenhair fern</name>
    <dbReference type="NCBI Taxonomy" id="13818"/>
    <lineage>
        <taxon>Eukaryota</taxon>
        <taxon>Viridiplantae</taxon>
        <taxon>Streptophyta</taxon>
        <taxon>Embryophyta</taxon>
        <taxon>Tracheophyta</taxon>
        <taxon>Polypodiopsida</taxon>
        <taxon>Polypodiidae</taxon>
        <taxon>Polypodiales</taxon>
        <taxon>Pteridineae</taxon>
        <taxon>Pteridaceae</taxon>
        <taxon>Vittarioideae</taxon>
        <taxon>Adiantum</taxon>
    </lineage>
</organism>
<comment type="caution">
    <text evidence="1">The sequence shown here is derived from an EMBL/GenBank/DDBJ whole genome shotgun (WGS) entry which is preliminary data.</text>
</comment>